<evidence type="ECO:0008006" key="4">
    <source>
        <dbReference type="Google" id="ProtNLM"/>
    </source>
</evidence>
<reference evidence="3" key="1">
    <citation type="submission" date="2017-09" db="EMBL/GenBank/DDBJ databases">
        <title>Depth-based differentiation of microbial function through sediment-hosted aquifers and enrichment of novel symbionts in the deep terrestrial subsurface.</title>
        <authorList>
            <person name="Probst A.J."/>
            <person name="Ladd B."/>
            <person name="Jarett J.K."/>
            <person name="Geller-Mcgrath D.E."/>
            <person name="Sieber C.M.K."/>
            <person name="Emerson J.B."/>
            <person name="Anantharaman K."/>
            <person name="Thomas B.C."/>
            <person name="Malmstrom R."/>
            <person name="Stieglmeier M."/>
            <person name="Klingl A."/>
            <person name="Woyke T."/>
            <person name="Ryan C.M."/>
            <person name="Banfield J.F."/>
        </authorList>
    </citation>
    <scope>NUCLEOTIDE SEQUENCE [LARGE SCALE GENOMIC DNA]</scope>
</reference>
<dbReference type="Pfam" id="PF01066">
    <property type="entry name" value="CDP-OH_P_transf"/>
    <property type="match status" value="1"/>
</dbReference>
<protein>
    <recommendedName>
        <fullName evidence="4">CDP-alcohol phosphatidyltransferase</fullName>
    </recommendedName>
</protein>
<feature type="transmembrane region" description="Helical" evidence="1">
    <location>
        <begin position="137"/>
        <end position="155"/>
    </location>
</feature>
<dbReference type="InterPro" id="IPR043130">
    <property type="entry name" value="CDP-OH_PTrfase_TM_dom"/>
</dbReference>
<dbReference type="EMBL" id="PFEF01000005">
    <property type="protein sequence ID" value="PJE64571.1"/>
    <property type="molecule type" value="Genomic_DNA"/>
</dbReference>
<dbReference type="AlphaFoldDB" id="A0A2M8KXF1"/>
<feature type="transmembrane region" description="Helical" evidence="1">
    <location>
        <begin position="206"/>
        <end position="223"/>
    </location>
</feature>
<dbReference type="Proteomes" id="UP000229098">
    <property type="component" value="Unassembled WGS sequence"/>
</dbReference>
<dbReference type="Gene3D" id="1.20.120.1760">
    <property type="match status" value="1"/>
</dbReference>
<sequence length="270" mass="31759">MESIRELREITQKEKIEGRERPWGYRLFQRGPSIFITRILLTVPVKPNHITITSILFGVAGTLCLLSPDWHIKLFGLFFFYLNLLLDRVDGEIARYKKIYSLKGIYLDEINHLVVPSLFFLGLAWGLSNQTIFRPEFIIILGTITALTSAFLRAGHGLSYQIFLKKYIKHTDVFPASQIAENTADLRKQYKHTYPFFRFFHQFQDFFITIILFALILIGEHYFTPFGFIFPYTSYLLIGYTFYLPLLFIENIWKGLRTIESRMQELTEKP</sequence>
<evidence type="ECO:0000256" key="1">
    <source>
        <dbReference type="SAM" id="Phobius"/>
    </source>
</evidence>
<comment type="caution">
    <text evidence="2">The sequence shown here is derived from an EMBL/GenBank/DDBJ whole genome shotgun (WGS) entry which is preliminary data.</text>
</comment>
<feature type="transmembrane region" description="Helical" evidence="1">
    <location>
        <begin position="229"/>
        <end position="253"/>
    </location>
</feature>
<proteinExistence type="predicted"/>
<accession>A0A2M8KXF1</accession>
<evidence type="ECO:0000313" key="2">
    <source>
        <dbReference type="EMBL" id="PJE64571.1"/>
    </source>
</evidence>
<dbReference type="GO" id="GO:0008654">
    <property type="term" value="P:phospholipid biosynthetic process"/>
    <property type="evidence" value="ECO:0007669"/>
    <property type="project" value="InterPro"/>
</dbReference>
<dbReference type="GO" id="GO:0016780">
    <property type="term" value="F:phosphotransferase activity, for other substituted phosphate groups"/>
    <property type="evidence" value="ECO:0007669"/>
    <property type="project" value="InterPro"/>
</dbReference>
<keyword evidence="1" id="KW-0472">Membrane</keyword>
<dbReference type="InterPro" id="IPR000462">
    <property type="entry name" value="CDP-OH_P_trans"/>
</dbReference>
<evidence type="ECO:0000313" key="3">
    <source>
        <dbReference type="Proteomes" id="UP000229098"/>
    </source>
</evidence>
<keyword evidence="1" id="KW-0812">Transmembrane</keyword>
<gene>
    <name evidence="2" type="ORF">COU90_01895</name>
</gene>
<feature type="transmembrane region" description="Helical" evidence="1">
    <location>
        <begin position="106"/>
        <end position="125"/>
    </location>
</feature>
<name>A0A2M8KXF1_9BACT</name>
<keyword evidence="1" id="KW-1133">Transmembrane helix</keyword>
<dbReference type="GO" id="GO:0016020">
    <property type="term" value="C:membrane"/>
    <property type="evidence" value="ECO:0007669"/>
    <property type="project" value="InterPro"/>
</dbReference>
<organism evidence="2 3">
    <name type="scientific">Candidatus Ryanbacteria bacterium CG10_big_fil_rev_8_21_14_0_10_43_42</name>
    <dbReference type="NCBI Taxonomy" id="1974864"/>
    <lineage>
        <taxon>Bacteria</taxon>
        <taxon>Candidatus Ryaniibacteriota</taxon>
    </lineage>
</organism>